<reference evidence="6 7" key="1">
    <citation type="submission" date="2024-06" db="EMBL/GenBank/DDBJ databases">
        <authorList>
            <person name="Pan Q."/>
            <person name="Wen M."/>
            <person name="Jouanno E."/>
            <person name="Zahm M."/>
            <person name="Klopp C."/>
            <person name="Cabau C."/>
            <person name="Louis A."/>
            <person name="Berthelot C."/>
            <person name="Parey E."/>
            <person name="Roest Crollius H."/>
            <person name="Montfort J."/>
            <person name="Robinson-Rechavi M."/>
            <person name="Bouchez O."/>
            <person name="Lampietro C."/>
            <person name="Lopez Roques C."/>
            <person name="Donnadieu C."/>
            <person name="Postlethwait J."/>
            <person name="Bobe J."/>
            <person name="Verreycken H."/>
            <person name="Guiguen Y."/>
        </authorList>
    </citation>
    <scope>NUCLEOTIDE SEQUENCE [LARGE SCALE GENOMIC DNA]</scope>
    <source>
        <strain evidence="6">Up_M1</strain>
        <tissue evidence="6">Testis</tissue>
    </source>
</reference>
<dbReference type="PANTHER" id="PTHR44991:SF1">
    <property type="entry name" value="IMMUNOGLOBULIN SUPERFAMILY MEMBER 5"/>
    <property type="match status" value="1"/>
</dbReference>
<dbReference type="Proteomes" id="UP001557470">
    <property type="component" value="Unassembled WGS sequence"/>
</dbReference>
<name>A0ABD0XKD4_UMBPY</name>
<evidence type="ECO:0000256" key="1">
    <source>
        <dbReference type="ARBA" id="ARBA00004370"/>
    </source>
</evidence>
<dbReference type="PANTHER" id="PTHR44991">
    <property type="entry name" value="IMMUNOGLOBULIN SUPERFAMILY MEMBER 5"/>
    <property type="match status" value="1"/>
</dbReference>
<dbReference type="Gene3D" id="2.60.40.10">
    <property type="entry name" value="Immunoglobulins"/>
    <property type="match status" value="2"/>
</dbReference>
<dbReference type="Pfam" id="PF22705">
    <property type="entry name" value="C2-set_3"/>
    <property type="match status" value="1"/>
</dbReference>
<dbReference type="AlphaFoldDB" id="A0ABD0XKD4"/>
<sequence>MNFFFCLKCQERCTSTVLRQSFSKLEIKLRSILVTIESSAGKISMTVTWATWTVFFSSLFYSSEVIGLPNLEPLNATVLEGSNASFTVSLSDTWVSISWTLKNILVLTISKQYGVLGHDPRFIGLNKSSANTDQWEFIIQNVWRNDTGPVHCAIQNMMQQTAQLSVQVNGSVSIVGNMAVAQGHQAVLRCEASGWFPESTVSWTLDGTMADQNSYNTSSEFLDGLYYSTSLLTVTGVNSVLVKCLASVSALTTPQSSSFYLVVEPPDWTVLIAVVCSIGGFALLVLLIIGIVFCYKRRNKLKSDYQEEMSRSRLSVGVAAGQRQGHDNKAYVIDGQKSVTPSEFNDSGYSRTSCSNVFEIPEVVNRNREANGHASAYNTLGGTGHRKHRHVTIV</sequence>
<keyword evidence="4" id="KW-0812">Transmembrane</keyword>
<dbReference type="InterPro" id="IPR003599">
    <property type="entry name" value="Ig_sub"/>
</dbReference>
<comment type="caution">
    <text evidence="6">The sequence shown here is derived from an EMBL/GenBank/DDBJ whole genome shotgun (WGS) entry which is preliminary data.</text>
</comment>
<organism evidence="6 7">
    <name type="scientific">Umbra pygmaea</name>
    <name type="common">Eastern mudminnow</name>
    <dbReference type="NCBI Taxonomy" id="75934"/>
    <lineage>
        <taxon>Eukaryota</taxon>
        <taxon>Metazoa</taxon>
        <taxon>Chordata</taxon>
        <taxon>Craniata</taxon>
        <taxon>Vertebrata</taxon>
        <taxon>Euteleostomi</taxon>
        <taxon>Actinopterygii</taxon>
        <taxon>Neopterygii</taxon>
        <taxon>Teleostei</taxon>
        <taxon>Protacanthopterygii</taxon>
        <taxon>Esociformes</taxon>
        <taxon>Umbridae</taxon>
        <taxon>Umbra</taxon>
    </lineage>
</organism>
<evidence type="ECO:0000256" key="3">
    <source>
        <dbReference type="ARBA" id="ARBA00023319"/>
    </source>
</evidence>
<dbReference type="InterPro" id="IPR013783">
    <property type="entry name" value="Ig-like_fold"/>
</dbReference>
<gene>
    <name evidence="6" type="ORF">UPYG_G00121120</name>
</gene>
<dbReference type="SUPFAM" id="SSF48726">
    <property type="entry name" value="Immunoglobulin"/>
    <property type="match status" value="2"/>
</dbReference>
<dbReference type="GO" id="GO:0016020">
    <property type="term" value="C:membrane"/>
    <property type="evidence" value="ECO:0007669"/>
    <property type="project" value="UniProtKB-SubCell"/>
</dbReference>
<evidence type="ECO:0000313" key="7">
    <source>
        <dbReference type="Proteomes" id="UP001557470"/>
    </source>
</evidence>
<feature type="domain" description="Ig-like" evidence="5">
    <location>
        <begin position="170"/>
        <end position="258"/>
    </location>
</feature>
<accession>A0ABD0XKD4</accession>
<protein>
    <recommendedName>
        <fullName evidence="5">Ig-like domain-containing protein</fullName>
    </recommendedName>
</protein>
<dbReference type="SMART" id="SM00409">
    <property type="entry name" value="IG"/>
    <property type="match status" value="2"/>
</dbReference>
<feature type="domain" description="Ig-like" evidence="5">
    <location>
        <begin position="69"/>
        <end position="165"/>
    </location>
</feature>
<keyword evidence="4" id="KW-1133">Transmembrane helix</keyword>
<evidence type="ECO:0000313" key="6">
    <source>
        <dbReference type="EMBL" id="KAL0994360.1"/>
    </source>
</evidence>
<comment type="subcellular location">
    <subcellularLocation>
        <location evidence="1">Membrane</location>
    </subcellularLocation>
</comment>
<dbReference type="PROSITE" id="PS50835">
    <property type="entry name" value="IG_LIKE"/>
    <property type="match status" value="2"/>
</dbReference>
<proteinExistence type="predicted"/>
<evidence type="ECO:0000256" key="4">
    <source>
        <dbReference type="SAM" id="Phobius"/>
    </source>
</evidence>
<keyword evidence="3" id="KW-0393">Immunoglobulin domain</keyword>
<keyword evidence="7" id="KW-1185">Reference proteome</keyword>
<dbReference type="InterPro" id="IPR053896">
    <property type="entry name" value="BTN3A2-like_Ig-C"/>
</dbReference>
<evidence type="ECO:0000256" key="2">
    <source>
        <dbReference type="ARBA" id="ARBA00023136"/>
    </source>
</evidence>
<dbReference type="EMBL" id="JAGEUA010000003">
    <property type="protein sequence ID" value="KAL0994360.1"/>
    <property type="molecule type" value="Genomic_DNA"/>
</dbReference>
<evidence type="ECO:0000259" key="5">
    <source>
        <dbReference type="PROSITE" id="PS50835"/>
    </source>
</evidence>
<dbReference type="InterPro" id="IPR007110">
    <property type="entry name" value="Ig-like_dom"/>
</dbReference>
<dbReference type="InterPro" id="IPR036179">
    <property type="entry name" value="Ig-like_dom_sf"/>
</dbReference>
<feature type="transmembrane region" description="Helical" evidence="4">
    <location>
        <begin position="268"/>
        <end position="295"/>
    </location>
</feature>
<keyword evidence="2 4" id="KW-0472">Membrane</keyword>